<keyword evidence="3" id="KW-1185">Reference proteome</keyword>
<dbReference type="AlphaFoldDB" id="A0A9P4H671"/>
<evidence type="ECO:0000313" key="3">
    <source>
        <dbReference type="Proteomes" id="UP000799777"/>
    </source>
</evidence>
<organism evidence="2 3">
    <name type="scientific">Setomelanomma holmii</name>
    <dbReference type="NCBI Taxonomy" id="210430"/>
    <lineage>
        <taxon>Eukaryota</taxon>
        <taxon>Fungi</taxon>
        <taxon>Dikarya</taxon>
        <taxon>Ascomycota</taxon>
        <taxon>Pezizomycotina</taxon>
        <taxon>Dothideomycetes</taxon>
        <taxon>Pleosporomycetidae</taxon>
        <taxon>Pleosporales</taxon>
        <taxon>Pleosporineae</taxon>
        <taxon>Phaeosphaeriaceae</taxon>
        <taxon>Setomelanomma</taxon>
    </lineage>
</organism>
<protein>
    <submittedName>
        <fullName evidence="2">Uncharacterized protein</fullName>
    </submittedName>
</protein>
<keyword evidence="1" id="KW-1133">Transmembrane helix</keyword>
<accession>A0A9P4H671</accession>
<comment type="caution">
    <text evidence="2">The sequence shown here is derived from an EMBL/GenBank/DDBJ whole genome shotgun (WGS) entry which is preliminary data.</text>
</comment>
<proteinExistence type="predicted"/>
<feature type="transmembrane region" description="Helical" evidence="1">
    <location>
        <begin position="203"/>
        <end position="224"/>
    </location>
</feature>
<evidence type="ECO:0000313" key="2">
    <source>
        <dbReference type="EMBL" id="KAF2028903.1"/>
    </source>
</evidence>
<keyword evidence="1" id="KW-0812">Transmembrane</keyword>
<feature type="transmembrane region" description="Helical" evidence="1">
    <location>
        <begin position="48"/>
        <end position="70"/>
    </location>
</feature>
<dbReference type="EMBL" id="ML978207">
    <property type="protein sequence ID" value="KAF2028903.1"/>
    <property type="molecule type" value="Genomic_DNA"/>
</dbReference>
<dbReference type="Proteomes" id="UP000799777">
    <property type="component" value="Unassembled WGS sequence"/>
</dbReference>
<gene>
    <name evidence="2" type="ORF">EK21DRAFT_113436</name>
</gene>
<reference evidence="2" key="1">
    <citation type="journal article" date="2020" name="Stud. Mycol.">
        <title>101 Dothideomycetes genomes: a test case for predicting lifestyles and emergence of pathogens.</title>
        <authorList>
            <person name="Haridas S."/>
            <person name="Albert R."/>
            <person name="Binder M."/>
            <person name="Bloem J."/>
            <person name="Labutti K."/>
            <person name="Salamov A."/>
            <person name="Andreopoulos B."/>
            <person name="Baker S."/>
            <person name="Barry K."/>
            <person name="Bills G."/>
            <person name="Bluhm B."/>
            <person name="Cannon C."/>
            <person name="Castanera R."/>
            <person name="Culley D."/>
            <person name="Daum C."/>
            <person name="Ezra D."/>
            <person name="Gonzalez J."/>
            <person name="Henrissat B."/>
            <person name="Kuo A."/>
            <person name="Liang C."/>
            <person name="Lipzen A."/>
            <person name="Lutzoni F."/>
            <person name="Magnuson J."/>
            <person name="Mondo S."/>
            <person name="Nolan M."/>
            <person name="Ohm R."/>
            <person name="Pangilinan J."/>
            <person name="Park H.-J."/>
            <person name="Ramirez L."/>
            <person name="Alfaro M."/>
            <person name="Sun H."/>
            <person name="Tritt A."/>
            <person name="Yoshinaga Y."/>
            <person name="Zwiers L.-H."/>
            <person name="Turgeon B."/>
            <person name="Goodwin S."/>
            <person name="Spatafora J."/>
            <person name="Crous P."/>
            <person name="Grigoriev I."/>
        </authorList>
    </citation>
    <scope>NUCLEOTIDE SEQUENCE</scope>
    <source>
        <strain evidence="2">CBS 110217</strain>
    </source>
</reference>
<sequence>MSSTKNTMESSRKPPAYFDVELGNPKAQVPTQPEPQASRLWAYTHRPVVRISMIIGSVLLVGGIALALILTPKHIVLAGPSGNDITSAFDPLDAVATVAATLPALNHTVPRRNEPHGYLMNMSMPGNMTEPCHNMTKGEFNHHGHMFNITMPHNMSRPCHNMTKPAFNHTKPCFNHTKSHATVFGDEVETQSAPQGGASSTGLITGIIFGVIGLGVAVFLWCGCQGRRGR</sequence>
<evidence type="ECO:0000256" key="1">
    <source>
        <dbReference type="SAM" id="Phobius"/>
    </source>
</evidence>
<keyword evidence="1" id="KW-0472">Membrane</keyword>
<name>A0A9P4H671_9PLEO</name>